<sequence>MYSYQDEIVQRQHQSSSSSPPPPPPPPQPQPQPSSTLQNQTMELSIEETIHLKNIGLQSTKQKLLKAIVDSYNLDHKIKSKSGELQKKRMTNNQIRAHEHHIFNARTMRMQKERLIQKYISRIKVIDKEIKTLQKI</sequence>
<feature type="region of interest" description="Disordered" evidence="1">
    <location>
        <begin position="1"/>
        <end position="38"/>
    </location>
</feature>
<feature type="compositionally biased region" description="Pro residues" evidence="1">
    <location>
        <begin position="19"/>
        <end position="32"/>
    </location>
</feature>
<evidence type="ECO:0000313" key="3">
    <source>
        <dbReference type="Proteomes" id="UP000650833"/>
    </source>
</evidence>
<accession>A0A8H7RFN7</accession>
<evidence type="ECO:0000256" key="1">
    <source>
        <dbReference type="SAM" id="MobiDB-lite"/>
    </source>
</evidence>
<dbReference type="Proteomes" id="UP000650833">
    <property type="component" value="Unassembled WGS sequence"/>
</dbReference>
<reference evidence="2" key="1">
    <citation type="submission" date="2020-12" db="EMBL/GenBank/DDBJ databases">
        <title>Metabolic potential, ecology and presence of endohyphal bacteria is reflected in genomic diversity of Mucoromycotina.</title>
        <authorList>
            <person name="Muszewska A."/>
            <person name="Okrasinska A."/>
            <person name="Steczkiewicz K."/>
            <person name="Drgas O."/>
            <person name="Orlowska M."/>
            <person name="Perlinska-Lenart U."/>
            <person name="Aleksandrzak-Piekarczyk T."/>
            <person name="Szatraj K."/>
            <person name="Zielenkiewicz U."/>
            <person name="Pilsyk S."/>
            <person name="Malc E."/>
            <person name="Mieczkowski P."/>
            <person name="Kruszewska J.S."/>
            <person name="Biernat P."/>
            <person name="Pawlowska J."/>
        </authorList>
    </citation>
    <scope>NUCLEOTIDE SEQUENCE</scope>
    <source>
        <strain evidence="2">CBS 226.32</strain>
    </source>
</reference>
<keyword evidence="3" id="KW-1185">Reference proteome</keyword>
<dbReference type="AlphaFoldDB" id="A0A8H7RFN7"/>
<name>A0A8H7RFN7_9FUNG</name>
<gene>
    <name evidence="2" type="ORF">INT46_003624</name>
</gene>
<proteinExistence type="predicted"/>
<dbReference type="OrthoDB" id="2232728at2759"/>
<evidence type="ECO:0000313" key="2">
    <source>
        <dbReference type="EMBL" id="KAG2208843.1"/>
    </source>
</evidence>
<protein>
    <submittedName>
        <fullName evidence="2">Uncharacterized protein</fullName>
    </submittedName>
</protein>
<comment type="caution">
    <text evidence="2">The sequence shown here is derived from an EMBL/GenBank/DDBJ whole genome shotgun (WGS) entry which is preliminary data.</text>
</comment>
<dbReference type="EMBL" id="JAEPRC010000105">
    <property type="protein sequence ID" value="KAG2208843.1"/>
    <property type="molecule type" value="Genomic_DNA"/>
</dbReference>
<organism evidence="2 3">
    <name type="scientific">Mucor plumbeus</name>
    <dbReference type="NCBI Taxonomy" id="97098"/>
    <lineage>
        <taxon>Eukaryota</taxon>
        <taxon>Fungi</taxon>
        <taxon>Fungi incertae sedis</taxon>
        <taxon>Mucoromycota</taxon>
        <taxon>Mucoromycotina</taxon>
        <taxon>Mucoromycetes</taxon>
        <taxon>Mucorales</taxon>
        <taxon>Mucorineae</taxon>
        <taxon>Mucoraceae</taxon>
        <taxon>Mucor</taxon>
    </lineage>
</organism>